<evidence type="ECO:0000256" key="2">
    <source>
        <dbReference type="ARBA" id="ARBA00012520"/>
    </source>
</evidence>
<dbReference type="AlphaFoldDB" id="A0AAV7HQ30"/>
<dbReference type="PANTHER" id="PTHR12978:SF0">
    <property type="entry name" value="M7GPPPX DIPHOSPHATASE"/>
    <property type="match status" value="1"/>
</dbReference>
<dbReference type="SUPFAM" id="SSF102860">
    <property type="entry name" value="mRNA decapping enzyme DcpS N-terminal domain"/>
    <property type="match status" value="1"/>
</dbReference>
<dbReference type="Proteomes" id="UP000826195">
    <property type="component" value="Unassembled WGS sequence"/>
</dbReference>
<dbReference type="GO" id="GO:0000932">
    <property type="term" value="C:P-body"/>
    <property type="evidence" value="ECO:0007669"/>
    <property type="project" value="TreeGrafter"/>
</dbReference>
<evidence type="ECO:0000313" key="9">
    <source>
        <dbReference type="Proteomes" id="UP000826195"/>
    </source>
</evidence>
<comment type="catalytic activity">
    <reaction evidence="6">
        <text>a 5'-end (N(7)-methyl 5'-triphosphoguanosine)-ribonucleoside in mRNA + H2O = N(7)-methyl-GMP + a 5'-end diphospho-ribonucleoside in mRNA + 2 H(+)</text>
        <dbReference type="Rhea" id="RHEA:65388"/>
        <dbReference type="Rhea" id="RHEA-COMP:17165"/>
        <dbReference type="Rhea" id="RHEA-COMP:17167"/>
        <dbReference type="ChEBI" id="CHEBI:15377"/>
        <dbReference type="ChEBI" id="CHEBI:15378"/>
        <dbReference type="ChEBI" id="CHEBI:58285"/>
        <dbReference type="ChEBI" id="CHEBI:156461"/>
        <dbReference type="ChEBI" id="CHEBI:167616"/>
        <dbReference type="EC" id="3.6.1.59"/>
    </reaction>
</comment>
<evidence type="ECO:0000256" key="3">
    <source>
        <dbReference type="ARBA" id="ARBA00015636"/>
    </source>
</evidence>
<dbReference type="InterPro" id="IPR036265">
    <property type="entry name" value="HIT-like_sf"/>
</dbReference>
<dbReference type="GO" id="GO:0140932">
    <property type="term" value="F:5'-(N(7)-methyl 5'-triphosphoguanosine)-[mRNA] diphosphatase activity"/>
    <property type="evidence" value="ECO:0007669"/>
    <property type="project" value="UniProtKB-EC"/>
</dbReference>
<evidence type="ECO:0000256" key="4">
    <source>
        <dbReference type="ARBA" id="ARBA00029885"/>
    </source>
</evidence>
<dbReference type="Gene3D" id="3.30.200.40">
    <property type="entry name" value="Scavenger mRNA decapping enzyme, N-terminal domain"/>
    <property type="match status" value="1"/>
</dbReference>
<evidence type="ECO:0000256" key="5">
    <source>
        <dbReference type="ARBA" id="ARBA00030609"/>
    </source>
</evidence>
<evidence type="ECO:0000256" key="7">
    <source>
        <dbReference type="SAM" id="Phobius"/>
    </source>
</evidence>
<comment type="similarity">
    <text evidence="1">Belongs to the HIT family.</text>
</comment>
<keyword evidence="7" id="KW-0472">Membrane</keyword>
<evidence type="ECO:0000256" key="1">
    <source>
        <dbReference type="ARBA" id="ARBA00010208"/>
    </source>
</evidence>
<dbReference type="InterPro" id="IPR008594">
    <property type="entry name" value="DcpS/DCS2"/>
</dbReference>
<dbReference type="SUPFAM" id="SSF54197">
    <property type="entry name" value="HIT-like"/>
    <property type="match status" value="1"/>
</dbReference>
<organism evidence="8 9">
    <name type="scientific">Cotesia glomerata</name>
    <name type="common">Lepidopteran parasitic wasp</name>
    <name type="synonym">Apanteles glomeratus</name>
    <dbReference type="NCBI Taxonomy" id="32391"/>
    <lineage>
        <taxon>Eukaryota</taxon>
        <taxon>Metazoa</taxon>
        <taxon>Ecdysozoa</taxon>
        <taxon>Arthropoda</taxon>
        <taxon>Hexapoda</taxon>
        <taxon>Insecta</taxon>
        <taxon>Pterygota</taxon>
        <taxon>Neoptera</taxon>
        <taxon>Endopterygota</taxon>
        <taxon>Hymenoptera</taxon>
        <taxon>Apocrita</taxon>
        <taxon>Ichneumonoidea</taxon>
        <taxon>Braconidae</taxon>
        <taxon>Microgastrinae</taxon>
        <taxon>Cotesia</taxon>
    </lineage>
</organism>
<sequence>MENDYIKNMTSFQFIEVLKNDVHEKKIAIKGQLNGRNAIIVLSRKSFSNDISELKQIIFNNETIVANKGCNEKEKHYELTLTNETNGVHATIKHPVTKKDFAQYQIPECWFIEESPELYGNVTLPYIKKIVPIQKLDWVYRILNGESEQEQTLYIDNDQSTGYVLVKDSKWQNEEISKMHFLAFTKQKLMTIRDLNETHLPLLKKIKKEGTEIITKKYPNVSAEELRIYFQYLPSVYHLHVHFIIDTAESADTLLDRIHLLSTVINNIKLMPDYYQKSTLTIRYCSKHLFDPYQKYLEKKAAVIEPKTENDVSLNNENNYIDHILMFRIKKFIKYFIFSIIFNFKSILLFVFILCLSGNEIIFTQY</sequence>
<dbReference type="Gene3D" id="3.30.428.10">
    <property type="entry name" value="HIT-like"/>
    <property type="match status" value="1"/>
</dbReference>
<feature type="transmembrane region" description="Helical" evidence="7">
    <location>
        <begin position="335"/>
        <end position="359"/>
    </location>
</feature>
<keyword evidence="7" id="KW-0812">Transmembrane</keyword>
<name>A0AAV7HQ30_COTGL</name>
<dbReference type="GO" id="GO:0000290">
    <property type="term" value="P:deadenylation-dependent decapping of nuclear-transcribed mRNA"/>
    <property type="evidence" value="ECO:0007669"/>
    <property type="project" value="InterPro"/>
</dbReference>
<proteinExistence type="inferred from homology"/>
<dbReference type="Pfam" id="PF05652">
    <property type="entry name" value="DcpS"/>
    <property type="match status" value="1"/>
</dbReference>
<dbReference type="GO" id="GO:0000340">
    <property type="term" value="F:RNA 7-methylguanosine cap binding"/>
    <property type="evidence" value="ECO:0007669"/>
    <property type="project" value="TreeGrafter"/>
</dbReference>
<dbReference type="PANTHER" id="PTHR12978">
    <property type="entry name" value="HISTIDINE TRIAD HIT PROTEIN MEMBER"/>
    <property type="match status" value="1"/>
</dbReference>
<keyword evidence="7" id="KW-1133">Transmembrane helix</keyword>
<dbReference type="InterPro" id="IPR011145">
    <property type="entry name" value="Scavenger_mRNA_decap_enz_N"/>
</dbReference>
<keyword evidence="9" id="KW-1185">Reference proteome</keyword>
<gene>
    <name evidence="8" type="ORF">KQX54_001269</name>
</gene>
<dbReference type="GO" id="GO:0005634">
    <property type="term" value="C:nucleus"/>
    <property type="evidence" value="ECO:0007669"/>
    <property type="project" value="TreeGrafter"/>
</dbReference>
<evidence type="ECO:0000256" key="6">
    <source>
        <dbReference type="ARBA" id="ARBA00048222"/>
    </source>
</evidence>
<dbReference type="EC" id="3.6.1.59" evidence="2"/>
<reference evidence="8 9" key="1">
    <citation type="journal article" date="2021" name="J. Hered.">
        <title>A chromosome-level genome assembly of the parasitoid wasp, Cotesia glomerata (Hymenoptera: Braconidae).</title>
        <authorList>
            <person name="Pinto B.J."/>
            <person name="Weis J.J."/>
            <person name="Gamble T."/>
            <person name="Ode P.J."/>
            <person name="Paul R."/>
            <person name="Zaspel J.M."/>
        </authorList>
    </citation>
    <scope>NUCLEOTIDE SEQUENCE [LARGE SCALE GENOMIC DNA]</scope>
    <source>
        <strain evidence="8">CgM1</strain>
    </source>
</reference>
<evidence type="ECO:0000313" key="8">
    <source>
        <dbReference type="EMBL" id="KAH0533730.1"/>
    </source>
</evidence>
<comment type="caution">
    <text evidence="8">The sequence shown here is derived from an EMBL/GenBank/DDBJ whole genome shotgun (WGS) entry which is preliminary data.</text>
</comment>
<accession>A0AAV7HQ30</accession>
<dbReference type="Pfam" id="PF11969">
    <property type="entry name" value="DcpS_C"/>
    <property type="match status" value="1"/>
</dbReference>
<protein>
    <recommendedName>
        <fullName evidence="3">m7GpppX diphosphatase</fullName>
        <ecNumber evidence="2">3.6.1.59</ecNumber>
    </recommendedName>
    <alternativeName>
        <fullName evidence="5">Decapping scavenger enzyme</fullName>
    </alternativeName>
    <alternativeName>
        <fullName evidence="4">Scavenger mRNA-decapping enzyme DcpS</fullName>
    </alternativeName>
</protein>
<dbReference type="EMBL" id="JAHXZJ010002987">
    <property type="protein sequence ID" value="KAH0533730.1"/>
    <property type="molecule type" value="Genomic_DNA"/>
</dbReference>